<dbReference type="SUPFAM" id="SSF54593">
    <property type="entry name" value="Glyoxalase/Bleomycin resistance protein/Dihydroxybiphenyl dioxygenase"/>
    <property type="match status" value="1"/>
</dbReference>
<dbReference type="RefSeq" id="WP_345149533.1">
    <property type="nucleotide sequence ID" value="NZ_BAABEO010000009.1"/>
</dbReference>
<dbReference type="InterPro" id="IPR037523">
    <property type="entry name" value="VOC_core"/>
</dbReference>
<protein>
    <submittedName>
        <fullName evidence="4">VOC family protein</fullName>
    </submittedName>
</protein>
<comment type="caution">
    <text evidence="4">The sequence shown here is derived from an EMBL/GenBank/DDBJ whole genome shotgun (WGS) entry which is preliminary data.</text>
</comment>
<reference evidence="5" key="1">
    <citation type="journal article" date="2019" name="Int. J. Syst. Evol. Microbiol.">
        <title>The Global Catalogue of Microorganisms (GCM) 10K type strain sequencing project: providing services to taxonomists for standard genome sequencing and annotation.</title>
        <authorList>
            <consortium name="The Broad Institute Genomics Platform"/>
            <consortium name="The Broad Institute Genome Sequencing Center for Infectious Disease"/>
            <person name="Wu L."/>
            <person name="Ma J."/>
        </authorList>
    </citation>
    <scope>NUCLEOTIDE SEQUENCE [LARGE SCALE GENOMIC DNA]</scope>
    <source>
        <strain evidence="5">JCM 30742</strain>
    </source>
</reference>
<evidence type="ECO:0000256" key="1">
    <source>
        <dbReference type="ARBA" id="ARBA00022723"/>
    </source>
</evidence>
<organism evidence="4 5">
    <name type="scientific">Arthrobacter ginkgonis</name>
    <dbReference type="NCBI Taxonomy" id="1630594"/>
    <lineage>
        <taxon>Bacteria</taxon>
        <taxon>Bacillati</taxon>
        <taxon>Actinomycetota</taxon>
        <taxon>Actinomycetes</taxon>
        <taxon>Micrococcales</taxon>
        <taxon>Micrococcaceae</taxon>
        <taxon>Arthrobacter</taxon>
    </lineage>
</organism>
<evidence type="ECO:0000259" key="3">
    <source>
        <dbReference type="PROSITE" id="PS51819"/>
    </source>
</evidence>
<proteinExistence type="predicted"/>
<sequence>MTTTDQTTDREQVPAPASARPSTPVRVSRLGYVAFETPDVERLTHYYTNVLGFALVHNSPGQAFLTTGGDHHSIVINRAEAAGGRSVVGYEIREDLDAAHRRLQAAGLRAERRSDIGPGTPDALVLTEPATGATLHLYEDQDPSGVSPTFDHRPSKLGHVAAYTPSLGDMRSFYEGALGFRWADSISDFFVFLRCNADHHAANFMQSNELRGLHHIAYEARDLNHLQLMIDNLTKHGHTLYWGPGRHAVGHNIFTYHKDPDGNSIELFTQLDVMLDEEQGYYEPRPWHERFPMYPTTWEADAAAMNMWGPVPHGGPIKR</sequence>
<dbReference type="EMBL" id="BAABEO010000009">
    <property type="protein sequence ID" value="GAA3676753.1"/>
    <property type="molecule type" value="Genomic_DNA"/>
</dbReference>
<keyword evidence="5" id="KW-1185">Reference proteome</keyword>
<name>A0ABP7C538_9MICC</name>
<dbReference type="Proteomes" id="UP001500752">
    <property type="component" value="Unassembled WGS sequence"/>
</dbReference>
<keyword evidence="1" id="KW-0479">Metal-binding</keyword>
<evidence type="ECO:0000313" key="4">
    <source>
        <dbReference type="EMBL" id="GAA3676753.1"/>
    </source>
</evidence>
<dbReference type="PANTHER" id="PTHR43048:SF3">
    <property type="entry name" value="METHYLMALONYL-COA EPIMERASE, MITOCHONDRIAL"/>
    <property type="match status" value="1"/>
</dbReference>
<evidence type="ECO:0000313" key="5">
    <source>
        <dbReference type="Proteomes" id="UP001500752"/>
    </source>
</evidence>
<feature type="domain" description="VOC" evidence="3">
    <location>
        <begin position="29"/>
        <end position="140"/>
    </location>
</feature>
<gene>
    <name evidence="4" type="ORF">GCM10023081_13790</name>
</gene>
<dbReference type="PROSITE" id="PS51819">
    <property type="entry name" value="VOC"/>
    <property type="match status" value="2"/>
</dbReference>
<feature type="region of interest" description="Disordered" evidence="2">
    <location>
        <begin position="1"/>
        <end position="23"/>
    </location>
</feature>
<accession>A0ABP7C538</accession>
<dbReference type="Gene3D" id="3.10.180.10">
    <property type="entry name" value="2,3-Dihydroxybiphenyl 1,2-Dioxygenase, domain 1"/>
    <property type="match status" value="2"/>
</dbReference>
<dbReference type="InterPro" id="IPR004360">
    <property type="entry name" value="Glyas_Fos-R_dOase_dom"/>
</dbReference>
<dbReference type="InterPro" id="IPR051785">
    <property type="entry name" value="MMCE/EMCE_epimerase"/>
</dbReference>
<evidence type="ECO:0000256" key="2">
    <source>
        <dbReference type="SAM" id="MobiDB-lite"/>
    </source>
</evidence>
<dbReference type="PANTHER" id="PTHR43048">
    <property type="entry name" value="METHYLMALONYL-COA EPIMERASE"/>
    <property type="match status" value="1"/>
</dbReference>
<dbReference type="Pfam" id="PF00903">
    <property type="entry name" value="Glyoxalase"/>
    <property type="match status" value="2"/>
</dbReference>
<dbReference type="InterPro" id="IPR029068">
    <property type="entry name" value="Glyas_Bleomycin-R_OHBP_Dase"/>
</dbReference>
<feature type="domain" description="VOC" evidence="3">
    <location>
        <begin position="156"/>
        <end position="270"/>
    </location>
</feature>